<reference evidence="1 2" key="1">
    <citation type="submission" date="2016-03" db="EMBL/GenBank/DDBJ databases">
        <authorList>
            <person name="Ploux O."/>
        </authorList>
    </citation>
    <scope>NUCLEOTIDE SEQUENCE [LARGE SCALE GENOMIC DNA]</scope>
    <source>
        <strain evidence="1 2">UAMH 11012</strain>
    </source>
</reference>
<dbReference type="OrthoDB" id="3140657at2759"/>
<proteinExistence type="predicted"/>
<gene>
    <name evidence="1" type="ORF">PAC_01286</name>
</gene>
<evidence type="ECO:0000313" key="1">
    <source>
        <dbReference type="EMBL" id="CZR51411.1"/>
    </source>
</evidence>
<dbReference type="Proteomes" id="UP000184330">
    <property type="component" value="Unassembled WGS sequence"/>
</dbReference>
<sequence>MESLSTELVTNIVHFCELPELMNLRQSCKAFYAPATRQIFSHIHVTPEPDSLGDVGDDSDENTKSEDFYKNFNSILSSSQLSSEVTSIKITTSNDPNKDKQDYNNDEEESILTEGFEEVIRSISKFPNLRDVAVEFACVCMLDDDPDDWWKMKAEESAEFRYDVLRTLFSALNETPKLRSLSLKHLQNYNDRRLITSPSFKPVLERLTELRLKIVTEYETSSPESSWDIPQMYTFFHEFPDLWLKPTQNNLTSLTLHADLYWGYMPLCDFRSLHFPKLKKLELGNYAFTHDWQLDWILSHDTLEELVLDDAVITNYIYGYGPLDNENYPLEPIGGSYDNAHFWEYPRSWSEYFSKIEQQLPNLKVFKFGNGNWDEGRNFDYGKWNAMGVEGALERYKGFDKGTGPSPWVELDEMIQEMENGRFEPQGWQGVGKNRMIESLDEDTAAYEKLMNTIKARAGKT</sequence>
<evidence type="ECO:0000313" key="2">
    <source>
        <dbReference type="Proteomes" id="UP000184330"/>
    </source>
</evidence>
<dbReference type="Gene3D" id="3.80.10.10">
    <property type="entry name" value="Ribonuclease Inhibitor"/>
    <property type="match status" value="1"/>
</dbReference>
<accession>A0A1L7WF65</accession>
<dbReference type="SUPFAM" id="SSF52047">
    <property type="entry name" value="RNI-like"/>
    <property type="match status" value="1"/>
</dbReference>
<evidence type="ECO:0008006" key="3">
    <source>
        <dbReference type="Google" id="ProtNLM"/>
    </source>
</evidence>
<dbReference type="PANTHER" id="PTHR42057:SF2">
    <property type="entry name" value="F-BOX DOMAIN PROTEIN (AFU_ORTHOLOGUE AFUA_4G00200)-RELATED"/>
    <property type="match status" value="1"/>
</dbReference>
<keyword evidence="2" id="KW-1185">Reference proteome</keyword>
<protein>
    <recommendedName>
        <fullName evidence="3">F-box domain-containing protein</fullName>
    </recommendedName>
</protein>
<organism evidence="1 2">
    <name type="scientific">Phialocephala subalpina</name>
    <dbReference type="NCBI Taxonomy" id="576137"/>
    <lineage>
        <taxon>Eukaryota</taxon>
        <taxon>Fungi</taxon>
        <taxon>Dikarya</taxon>
        <taxon>Ascomycota</taxon>
        <taxon>Pezizomycotina</taxon>
        <taxon>Leotiomycetes</taxon>
        <taxon>Helotiales</taxon>
        <taxon>Mollisiaceae</taxon>
        <taxon>Phialocephala</taxon>
        <taxon>Phialocephala fortinii species complex</taxon>
    </lineage>
</organism>
<dbReference type="InterPro" id="IPR032675">
    <property type="entry name" value="LRR_dom_sf"/>
</dbReference>
<dbReference type="PANTHER" id="PTHR42057">
    <property type="entry name" value="F-BOX DOMAIN PROTEIN (AFU_ORTHOLOGUE AFUA_4G00200)"/>
    <property type="match status" value="1"/>
</dbReference>
<name>A0A1L7WF65_9HELO</name>
<dbReference type="AlphaFoldDB" id="A0A1L7WF65"/>
<dbReference type="EMBL" id="FJOG01000002">
    <property type="protein sequence ID" value="CZR51411.1"/>
    <property type="molecule type" value="Genomic_DNA"/>
</dbReference>